<gene>
    <name evidence="1" type="ORF">FHX34_105618</name>
</gene>
<evidence type="ECO:0000313" key="2">
    <source>
        <dbReference type="Proteomes" id="UP000320239"/>
    </source>
</evidence>
<name>A0A561VMD1_ACTTI</name>
<accession>A0A561VMD1</accession>
<organism evidence="1 2">
    <name type="scientific">Actinoplanes teichomyceticus</name>
    <dbReference type="NCBI Taxonomy" id="1867"/>
    <lineage>
        <taxon>Bacteria</taxon>
        <taxon>Bacillati</taxon>
        <taxon>Actinomycetota</taxon>
        <taxon>Actinomycetes</taxon>
        <taxon>Micromonosporales</taxon>
        <taxon>Micromonosporaceae</taxon>
        <taxon>Actinoplanes</taxon>
    </lineage>
</organism>
<comment type="caution">
    <text evidence="1">The sequence shown here is derived from an EMBL/GenBank/DDBJ whole genome shotgun (WGS) entry which is preliminary data.</text>
</comment>
<sequence length="45" mass="4447">MVGELTLDCDVLTVPGADLRPVTYTTTAGGTDAGETCSGSPAAMT</sequence>
<reference evidence="1 2" key="1">
    <citation type="submission" date="2019-06" db="EMBL/GenBank/DDBJ databases">
        <title>Sequencing the genomes of 1000 actinobacteria strains.</title>
        <authorList>
            <person name="Klenk H.-P."/>
        </authorList>
    </citation>
    <scope>NUCLEOTIDE SEQUENCE [LARGE SCALE GENOMIC DNA]</scope>
    <source>
        <strain evidence="1 2">DSM 43866</strain>
    </source>
</reference>
<keyword evidence="2" id="KW-1185">Reference proteome</keyword>
<dbReference type="EMBL" id="VIWY01000005">
    <property type="protein sequence ID" value="TWG12750.1"/>
    <property type="molecule type" value="Genomic_DNA"/>
</dbReference>
<evidence type="ECO:0000313" key="1">
    <source>
        <dbReference type="EMBL" id="TWG12750.1"/>
    </source>
</evidence>
<proteinExistence type="predicted"/>
<dbReference type="AlphaFoldDB" id="A0A561VMD1"/>
<dbReference type="Proteomes" id="UP000320239">
    <property type="component" value="Unassembled WGS sequence"/>
</dbReference>
<dbReference type="RefSeq" id="WP_170206140.1">
    <property type="nucleotide sequence ID" value="NZ_BOMX01000088.1"/>
</dbReference>
<protein>
    <submittedName>
        <fullName evidence="1">Uncharacterized protein</fullName>
    </submittedName>
</protein>